<reference evidence="10 11" key="1">
    <citation type="submission" date="2023-04" db="EMBL/GenBank/DDBJ databases">
        <title>A long-awaited taxogenomic arrangement of the family Halomonadaceae.</title>
        <authorList>
            <person name="De La Haba R."/>
            <person name="Chuvochina M."/>
            <person name="Wittouck S."/>
            <person name="Arahal D.R."/>
            <person name="Sanchez-Porro C."/>
            <person name="Hugenholtz P."/>
            <person name="Ventosa A."/>
        </authorList>
    </citation>
    <scope>NUCLEOTIDE SEQUENCE [LARGE SCALE GENOMIC DNA]</scope>
    <source>
        <strain evidence="10 11">DSM 22428</strain>
    </source>
</reference>
<feature type="transmembrane region" description="Helical" evidence="7">
    <location>
        <begin position="68"/>
        <end position="87"/>
    </location>
</feature>
<evidence type="ECO:0000259" key="9">
    <source>
        <dbReference type="Pfam" id="PF13515"/>
    </source>
</evidence>
<dbReference type="InterPro" id="IPR032692">
    <property type="entry name" value="YccS_N"/>
</dbReference>
<evidence type="ECO:0000256" key="6">
    <source>
        <dbReference type="ARBA" id="ARBA00043993"/>
    </source>
</evidence>
<keyword evidence="5 7" id="KW-0472">Membrane</keyword>
<dbReference type="RefSeq" id="WP_251592855.1">
    <property type="nucleotide sequence ID" value="NZ_JAMLJI010000002.1"/>
</dbReference>
<organism evidence="10 11">
    <name type="scientific">Larsenimonas suaedae</name>
    <dbReference type="NCBI Taxonomy" id="1851019"/>
    <lineage>
        <taxon>Bacteria</taxon>
        <taxon>Pseudomonadati</taxon>
        <taxon>Pseudomonadota</taxon>
        <taxon>Gammaproteobacteria</taxon>
        <taxon>Oceanospirillales</taxon>
        <taxon>Halomonadaceae</taxon>
        <taxon>Larsenimonas</taxon>
    </lineage>
</organism>
<dbReference type="NCBIfam" id="TIGR01666">
    <property type="entry name" value="YCCS"/>
    <property type="match status" value="1"/>
</dbReference>
<dbReference type="InterPro" id="IPR010020">
    <property type="entry name" value="Integral_membrane_YCCS_YHJK"/>
</dbReference>
<dbReference type="InterPro" id="IPR049453">
    <property type="entry name" value="Memb_transporter_dom"/>
</dbReference>
<evidence type="ECO:0000256" key="5">
    <source>
        <dbReference type="ARBA" id="ARBA00023136"/>
    </source>
</evidence>
<evidence type="ECO:0000259" key="8">
    <source>
        <dbReference type="Pfam" id="PF12805"/>
    </source>
</evidence>
<dbReference type="PANTHER" id="PTHR30509">
    <property type="entry name" value="P-HYDROXYBENZOIC ACID EFFLUX PUMP SUBUNIT-RELATED"/>
    <property type="match status" value="1"/>
</dbReference>
<evidence type="ECO:0000313" key="11">
    <source>
        <dbReference type="Proteomes" id="UP001269375"/>
    </source>
</evidence>
<dbReference type="Proteomes" id="UP001269375">
    <property type="component" value="Unassembled WGS sequence"/>
</dbReference>
<dbReference type="EMBL" id="JARWAO010000001">
    <property type="protein sequence ID" value="MDR5894831.1"/>
    <property type="molecule type" value="Genomic_DNA"/>
</dbReference>
<sequence length="727" mass="80889">MTSILLSLQRLWAVKRFSSGLKVFIALSGAMVLGWGLGHVSWVIPWFLGIIACALSETDDNVWGRMQAVGVTLVLFFITALGVQWLMPRPLEFVAGLTLGSFCLTMGAAVGERYGTILRATLILAVYTMIGVDQSQVEHVWWFEPVMLTLGAAWYGALSVLWCALFSRQPVQQGLAELYRQLSEYLLLKASLFEPSNNKDVDDIRLSLARQNTQVVMAMNQVKESIINRLDSKRAQPTLKRYLTLYFIAQSIHERASSTHYPYHMLAEAFFHSDVLFRCQRLLKSQAYACRQLGRSIRRRQTLKDTRHPHAMNDLNTSLAYLHDHRASFDATPLSAVDALAHNLSVLEQELGRAHAPADIEPEADSTLYDRSPQSLRDAWARVREHLTPKSSIFRHALRLTLALVAGYGVVIATDIALGYWILLTTLFVCLPSYGSTRLKLTERISGTVLGLIVGWASLTLFPSPLIQSGIAVLAGVVFFVYRQSRYMLATGAITLLVVCCFNQVVDGYTVLWPRLIDTVIGSALTGLAVFLVLPDWKGRRIHQLAADALKHNGGYLRQLIRQYGAGKQDNLAYRLARRNAHNADMALTSALSNIALEPGHFRKDAEECLPLMVTAHTLLNYLSALGAHRDALPAHPHLELLDRASDYLARALEDIATHLLERRPVPTSDEEGQGIEAELKASTQEMQAPYQLVQMELLLICRLLSTVRQQAVTLQQSVSGASVRAA</sequence>
<feature type="transmembrane region" description="Helical" evidence="7">
    <location>
        <begin position="93"/>
        <end position="110"/>
    </location>
</feature>
<evidence type="ECO:0000256" key="2">
    <source>
        <dbReference type="ARBA" id="ARBA00022475"/>
    </source>
</evidence>
<keyword evidence="2" id="KW-1003">Cell membrane</keyword>
<gene>
    <name evidence="10" type="primary">yccS</name>
    <name evidence="10" type="ORF">QC825_01930</name>
</gene>
<comment type="caution">
    <text evidence="10">The sequence shown here is derived from an EMBL/GenBank/DDBJ whole genome shotgun (WGS) entry which is preliminary data.</text>
</comment>
<name>A0ABU1GTD3_9GAMM</name>
<protein>
    <submittedName>
        <fullName evidence="10">YccS family putative transporter</fullName>
    </submittedName>
</protein>
<evidence type="ECO:0000256" key="3">
    <source>
        <dbReference type="ARBA" id="ARBA00022692"/>
    </source>
</evidence>
<evidence type="ECO:0000256" key="1">
    <source>
        <dbReference type="ARBA" id="ARBA00004651"/>
    </source>
</evidence>
<comment type="similarity">
    <text evidence="6">Belongs to the YccS/YhfK family.</text>
</comment>
<feature type="transmembrane region" description="Helical" evidence="7">
    <location>
        <begin position="465"/>
        <end position="482"/>
    </location>
</feature>
<dbReference type="NCBIfam" id="TIGR01667">
    <property type="entry name" value="YCCS_YHFK"/>
    <property type="match status" value="1"/>
</dbReference>
<dbReference type="InterPro" id="IPR010019">
    <property type="entry name" value="Integral_membrane_YccS"/>
</dbReference>
<evidence type="ECO:0000256" key="7">
    <source>
        <dbReference type="SAM" id="Phobius"/>
    </source>
</evidence>
<dbReference type="Pfam" id="PF13515">
    <property type="entry name" value="FUSC_2"/>
    <property type="match status" value="1"/>
</dbReference>
<comment type="subcellular location">
    <subcellularLocation>
        <location evidence="1">Cell membrane</location>
        <topology evidence="1">Multi-pass membrane protein</topology>
    </subcellularLocation>
</comment>
<feature type="domain" description="Integral membrane bound transporter" evidence="9">
    <location>
        <begin position="414"/>
        <end position="525"/>
    </location>
</feature>
<proteinExistence type="inferred from homology"/>
<keyword evidence="3 7" id="KW-0812">Transmembrane</keyword>
<feature type="transmembrane region" description="Helical" evidence="7">
    <location>
        <begin position="23"/>
        <end position="56"/>
    </location>
</feature>
<feature type="transmembrane region" description="Helical" evidence="7">
    <location>
        <begin position="117"/>
        <end position="134"/>
    </location>
</feature>
<dbReference type="Pfam" id="PF12805">
    <property type="entry name" value="FUSC-like"/>
    <property type="match status" value="1"/>
</dbReference>
<evidence type="ECO:0000256" key="4">
    <source>
        <dbReference type="ARBA" id="ARBA00022989"/>
    </source>
</evidence>
<feature type="domain" description="Integral membrane protein YccS N-terminal" evidence="8">
    <location>
        <begin position="70"/>
        <end position="350"/>
    </location>
</feature>
<feature type="transmembrane region" description="Helical" evidence="7">
    <location>
        <begin position="487"/>
        <end position="506"/>
    </location>
</feature>
<keyword evidence="4 7" id="KW-1133">Transmembrane helix</keyword>
<feature type="transmembrane region" description="Helical" evidence="7">
    <location>
        <begin position="512"/>
        <end position="534"/>
    </location>
</feature>
<accession>A0ABU1GTD3</accession>
<feature type="transmembrane region" description="Helical" evidence="7">
    <location>
        <begin position="146"/>
        <end position="166"/>
    </location>
</feature>
<keyword evidence="11" id="KW-1185">Reference proteome</keyword>
<dbReference type="PANTHER" id="PTHR30509:SF8">
    <property type="entry name" value="INNER MEMBRANE PROTEIN YCCS"/>
    <property type="match status" value="1"/>
</dbReference>
<evidence type="ECO:0000313" key="10">
    <source>
        <dbReference type="EMBL" id="MDR5894831.1"/>
    </source>
</evidence>